<reference evidence="1 2" key="1">
    <citation type="submission" date="2020-06" db="EMBL/GenBank/DDBJ databases">
        <title>Genome mining for natural products.</title>
        <authorList>
            <person name="Zhang B."/>
            <person name="Shi J."/>
            <person name="Ge H."/>
        </authorList>
    </citation>
    <scope>NUCLEOTIDE SEQUENCE [LARGE SCALE GENOMIC DNA]</scope>
    <source>
        <strain evidence="1 2">NA00687</strain>
    </source>
</reference>
<name>A0A7H8N4E3_9ACTN</name>
<dbReference type="RefSeq" id="WP_176160620.1">
    <property type="nucleotide sequence ID" value="NZ_CP054929.1"/>
</dbReference>
<gene>
    <name evidence="1" type="ORF">HUT08_04275</name>
</gene>
<dbReference type="AlphaFoldDB" id="A0A7H8N4E3"/>
<dbReference type="Proteomes" id="UP000509303">
    <property type="component" value="Chromosome"/>
</dbReference>
<accession>A0A7H8N4E3</accession>
<protein>
    <submittedName>
        <fullName evidence="1">Uncharacterized protein</fullName>
    </submittedName>
</protein>
<keyword evidence="2" id="KW-1185">Reference proteome</keyword>
<dbReference type="EMBL" id="CP054929">
    <property type="protein sequence ID" value="QKW48888.1"/>
    <property type="molecule type" value="Genomic_DNA"/>
</dbReference>
<evidence type="ECO:0000313" key="1">
    <source>
        <dbReference type="EMBL" id="QKW48888.1"/>
    </source>
</evidence>
<evidence type="ECO:0000313" key="2">
    <source>
        <dbReference type="Proteomes" id="UP000509303"/>
    </source>
</evidence>
<organism evidence="1 2">
    <name type="scientific">Streptomyces buecherae</name>
    <dbReference type="NCBI Taxonomy" id="2763006"/>
    <lineage>
        <taxon>Bacteria</taxon>
        <taxon>Bacillati</taxon>
        <taxon>Actinomycetota</taxon>
        <taxon>Actinomycetes</taxon>
        <taxon>Kitasatosporales</taxon>
        <taxon>Streptomycetaceae</taxon>
        <taxon>Streptomyces</taxon>
    </lineage>
</organism>
<proteinExistence type="predicted"/>
<sequence>MSLPNRWIATFDEAAGRLEIYSSAHPTPVRTWQHRESLVDAVRTLILWSWEHPDEGWRTAALWERLGSSSVLVADVDPIRIVVENRYR</sequence>